<dbReference type="Proteomes" id="UP001362999">
    <property type="component" value="Unassembled WGS sequence"/>
</dbReference>
<organism evidence="1 2">
    <name type="scientific">Favolaschia claudopus</name>
    <dbReference type="NCBI Taxonomy" id="2862362"/>
    <lineage>
        <taxon>Eukaryota</taxon>
        <taxon>Fungi</taxon>
        <taxon>Dikarya</taxon>
        <taxon>Basidiomycota</taxon>
        <taxon>Agaricomycotina</taxon>
        <taxon>Agaricomycetes</taxon>
        <taxon>Agaricomycetidae</taxon>
        <taxon>Agaricales</taxon>
        <taxon>Marasmiineae</taxon>
        <taxon>Mycenaceae</taxon>
        <taxon>Favolaschia</taxon>
    </lineage>
</organism>
<protein>
    <submittedName>
        <fullName evidence="1">Uncharacterized protein</fullName>
    </submittedName>
</protein>
<evidence type="ECO:0000313" key="2">
    <source>
        <dbReference type="Proteomes" id="UP001362999"/>
    </source>
</evidence>
<name>A0AAW0B5E8_9AGAR</name>
<dbReference type="AlphaFoldDB" id="A0AAW0B5E8"/>
<accession>A0AAW0B5E8</accession>
<evidence type="ECO:0000313" key="1">
    <source>
        <dbReference type="EMBL" id="KAK7019917.1"/>
    </source>
</evidence>
<dbReference type="EMBL" id="JAWWNJ010000042">
    <property type="protein sequence ID" value="KAK7019917.1"/>
    <property type="molecule type" value="Genomic_DNA"/>
</dbReference>
<keyword evidence="2" id="KW-1185">Reference proteome</keyword>
<gene>
    <name evidence="1" type="ORF">R3P38DRAFT_2782240</name>
</gene>
<sequence length="162" mass="18981">MPSLPPSPTRAQFEPSRRSESAPFFMHVEAAGGCLVPGDSMDGPMPDLSSKKTRRGVYADYRRWFSRKASPVPVMEKDHPEDPESRNRVSKFEQRLQVGSWYTTPFTVIHWHLAQSHISHHKRINPVNINLAFEIYSDTQIRRYPDLYNFFYFRILLQGRRE</sequence>
<comment type="caution">
    <text evidence="1">The sequence shown here is derived from an EMBL/GenBank/DDBJ whole genome shotgun (WGS) entry which is preliminary data.</text>
</comment>
<proteinExistence type="predicted"/>
<reference evidence="1 2" key="1">
    <citation type="journal article" date="2024" name="J Genomics">
        <title>Draft genome sequencing and assembly of Favolaschia claudopus CIRM-BRFM 2984 isolated from oak limbs.</title>
        <authorList>
            <person name="Navarro D."/>
            <person name="Drula E."/>
            <person name="Chaduli D."/>
            <person name="Cazenave R."/>
            <person name="Ahrendt S."/>
            <person name="Wang J."/>
            <person name="Lipzen A."/>
            <person name="Daum C."/>
            <person name="Barry K."/>
            <person name="Grigoriev I.V."/>
            <person name="Favel A."/>
            <person name="Rosso M.N."/>
            <person name="Martin F."/>
        </authorList>
    </citation>
    <scope>NUCLEOTIDE SEQUENCE [LARGE SCALE GENOMIC DNA]</scope>
    <source>
        <strain evidence="1 2">CIRM-BRFM 2984</strain>
    </source>
</reference>